<name>A0A5R9IM60_9GAMM</name>
<dbReference type="Proteomes" id="UP000307790">
    <property type="component" value="Unassembled WGS sequence"/>
</dbReference>
<gene>
    <name evidence="8" type="ORF">FE810_11985</name>
</gene>
<evidence type="ECO:0000256" key="1">
    <source>
        <dbReference type="ARBA" id="ARBA00004127"/>
    </source>
</evidence>
<dbReference type="GO" id="GO:0016020">
    <property type="term" value="C:membrane"/>
    <property type="evidence" value="ECO:0007669"/>
    <property type="project" value="UniProtKB-ARBA"/>
</dbReference>
<keyword evidence="3 6" id="KW-1133">Transmembrane helix</keyword>
<dbReference type="Gene3D" id="1.20.1250.20">
    <property type="entry name" value="MFS general substrate transporter like domains"/>
    <property type="match status" value="2"/>
</dbReference>
<comment type="caution">
    <text evidence="8">The sequence shown here is derived from an EMBL/GenBank/DDBJ whole genome shotgun (WGS) entry which is preliminary data.</text>
</comment>
<dbReference type="InterPro" id="IPR020846">
    <property type="entry name" value="MFS_dom"/>
</dbReference>
<reference evidence="8 9" key="1">
    <citation type="submission" date="2019-05" db="EMBL/GenBank/DDBJ databases">
        <title>Genome sequences of Thalassotalea litorea 1K03283.</title>
        <authorList>
            <person name="Zhang D."/>
        </authorList>
    </citation>
    <scope>NUCLEOTIDE SEQUENCE [LARGE SCALE GENOMIC DNA]</scope>
    <source>
        <strain evidence="8 9">MCCC 1K03283</strain>
    </source>
</reference>
<evidence type="ECO:0000256" key="6">
    <source>
        <dbReference type="SAM" id="Phobius"/>
    </source>
</evidence>
<feature type="transmembrane region" description="Helical" evidence="6">
    <location>
        <begin position="343"/>
        <end position="366"/>
    </location>
</feature>
<feature type="region of interest" description="Disordered" evidence="5">
    <location>
        <begin position="211"/>
        <end position="235"/>
    </location>
</feature>
<dbReference type="InterPro" id="IPR051337">
    <property type="entry name" value="OPA_Antiporter"/>
</dbReference>
<dbReference type="GO" id="GO:0035435">
    <property type="term" value="P:phosphate ion transmembrane transport"/>
    <property type="evidence" value="ECO:0007669"/>
    <property type="project" value="TreeGrafter"/>
</dbReference>
<evidence type="ECO:0000256" key="4">
    <source>
        <dbReference type="ARBA" id="ARBA00023136"/>
    </source>
</evidence>
<dbReference type="PANTHER" id="PTHR43826">
    <property type="entry name" value="GLUCOSE-6-PHOSPHATE EXCHANGER SLC37A4"/>
    <property type="match status" value="1"/>
</dbReference>
<dbReference type="PROSITE" id="PS50850">
    <property type="entry name" value="MFS"/>
    <property type="match status" value="1"/>
</dbReference>
<evidence type="ECO:0000313" key="8">
    <source>
        <dbReference type="EMBL" id="TLU64316.1"/>
    </source>
</evidence>
<dbReference type="CDD" id="cd06174">
    <property type="entry name" value="MFS"/>
    <property type="match status" value="1"/>
</dbReference>
<dbReference type="SUPFAM" id="SSF103473">
    <property type="entry name" value="MFS general substrate transporter"/>
    <property type="match status" value="1"/>
</dbReference>
<dbReference type="OrthoDB" id="9773404at2"/>
<feature type="transmembrane region" description="Helical" evidence="6">
    <location>
        <begin position="378"/>
        <end position="400"/>
    </location>
</feature>
<comment type="subcellular location">
    <subcellularLocation>
        <location evidence="1">Endomembrane system</location>
        <topology evidence="1">Multi-pass membrane protein</topology>
    </subcellularLocation>
</comment>
<dbReference type="EMBL" id="VCBC01000011">
    <property type="protein sequence ID" value="TLU64316.1"/>
    <property type="molecule type" value="Genomic_DNA"/>
</dbReference>
<feature type="transmembrane region" description="Helical" evidence="6">
    <location>
        <begin position="320"/>
        <end position="337"/>
    </location>
</feature>
<feature type="transmembrane region" description="Helical" evidence="6">
    <location>
        <begin position="147"/>
        <end position="166"/>
    </location>
</feature>
<dbReference type="InterPro" id="IPR036259">
    <property type="entry name" value="MFS_trans_sf"/>
</dbReference>
<organism evidence="8 9">
    <name type="scientific">Thalassotalea litorea</name>
    <dbReference type="NCBI Taxonomy" id="2020715"/>
    <lineage>
        <taxon>Bacteria</taxon>
        <taxon>Pseudomonadati</taxon>
        <taxon>Pseudomonadota</taxon>
        <taxon>Gammaproteobacteria</taxon>
        <taxon>Alteromonadales</taxon>
        <taxon>Colwelliaceae</taxon>
        <taxon>Thalassotalea</taxon>
    </lineage>
</organism>
<feature type="transmembrane region" description="Helical" evidence="6">
    <location>
        <begin position="178"/>
        <end position="201"/>
    </location>
</feature>
<feature type="transmembrane region" description="Helical" evidence="6">
    <location>
        <begin position="412"/>
        <end position="434"/>
    </location>
</feature>
<keyword evidence="9" id="KW-1185">Reference proteome</keyword>
<evidence type="ECO:0000256" key="2">
    <source>
        <dbReference type="ARBA" id="ARBA00022692"/>
    </source>
</evidence>
<dbReference type="InterPro" id="IPR011701">
    <property type="entry name" value="MFS"/>
</dbReference>
<feature type="domain" description="Major facilitator superfamily (MFS) profile" evidence="7">
    <location>
        <begin position="13"/>
        <end position="438"/>
    </location>
</feature>
<evidence type="ECO:0000259" key="7">
    <source>
        <dbReference type="PROSITE" id="PS50850"/>
    </source>
</evidence>
<evidence type="ECO:0000313" key="9">
    <source>
        <dbReference type="Proteomes" id="UP000307790"/>
    </source>
</evidence>
<feature type="transmembrane region" description="Helical" evidence="6">
    <location>
        <begin position="107"/>
        <end position="126"/>
    </location>
</feature>
<feature type="transmembrane region" description="Helical" evidence="6">
    <location>
        <begin position="12"/>
        <end position="33"/>
    </location>
</feature>
<keyword evidence="2 6" id="KW-0812">Transmembrane</keyword>
<dbReference type="AlphaFoldDB" id="A0A5R9IM60"/>
<dbReference type="PANTHER" id="PTHR43826:SF3">
    <property type="entry name" value="GLUCOSE-6-PHOSPHATE EXCHANGER SLC37A4"/>
    <property type="match status" value="1"/>
</dbReference>
<feature type="transmembrane region" description="Helical" evidence="6">
    <location>
        <begin position="78"/>
        <end position="95"/>
    </location>
</feature>
<protein>
    <submittedName>
        <fullName evidence="8">MFS transporter</fullName>
    </submittedName>
</protein>
<feature type="transmembrane region" description="Helical" evidence="6">
    <location>
        <begin position="53"/>
        <end position="71"/>
    </location>
</feature>
<feature type="compositionally biased region" description="Basic and acidic residues" evidence="5">
    <location>
        <begin position="218"/>
        <end position="227"/>
    </location>
</feature>
<sequence length="445" mass="48341">MQSISPLRRVLIIFTLVLAGEIIFSLPFHVARFFRPSFLEVFQLTNTELGDVFGLYGLLAMLAYFPGGPLADRFPPKILMSVSLLLTAAGALYLVQIPSLQGLTLLFAYWGVTTIFLFWAAMIKLTRLWGGENSQGKAFAVLDGGRGFVAAGAATIGVVLMGMVAPEVSNGADQQRQSLQAVISFYGIATCAAGLLVLVVIPSENYQDNSEAEQFNESSDKAHDKPLDMPSGKNARSQHTLWEDIGYVLKRPVIWLQGLIVLTAYCGYKGLDYFGLYLTSVFSYTPIESSQFVANVSYVRLGAALVAGVIADKIGIGKTVTSIFVLLLASFLIYLPFGDAETVWIKVNIVTTFLLVFAIRAIYFALLEESQVATSRTGIAVGIISVVGFTPDIFFAPIAGRLLDGAPGVTGFHHLFLLLAVISVIGAVASYRLFVYIKRDRKIRA</sequence>
<evidence type="ECO:0000256" key="5">
    <source>
        <dbReference type="SAM" id="MobiDB-lite"/>
    </source>
</evidence>
<accession>A0A5R9IM60</accession>
<proteinExistence type="predicted"/>
<evidence type="ECO:0000256" key="3">
    <source>
        <dbReference type="ARBA" id="ARBA00022989"/>
    </source>
</evidence>
<feature type="transmembrane region" description="Helical" evidence="6">
    <location>
        <begin position="253"/>
        <end position="271"/>
    </location>
</feature>
<dbReference type="GO" id="GO:0012505">
    <property type="term" value="C:endomembrane system"/>
    <property type="evidence" value="ECO:0007669"/>
    <property type="project" value="UniProtKB-SubCell"/>
</dbReference>
<dbReference type="Pfam" id="PF07690">
    <property type="entry name" value="MFS_1"/>
    <property type="match status" value="1"/>
</dbReference>
<feature type="transmembrane region" description="Helical" evidence="6">
    <location>
        <begin position="291"/>
        <end position="311"/>
    </location>
</feature>
<dbReference type="GO" id="GO:0061513">
    <property type="term" value="F:glucose 6-phosphate:phosphate antiporter activity"/>
    <property type="evidence" value="ECO:0007669"/>
    <property type="project" value="TreeGrafter"/>
</dbReference>
<keyword evidence="4 6" id="KW-0472">Membrane</keyword>